<dbReference type="InterPro" id="IPR050741">
    <property type="entry name" value="Acyl-CoA_dehydrogenase"/>
</dbReference>
<keyword evidence="1" id="KW-0285">Flavoprotein</keyword>
<accession>A0A1N7PV67</accession>
<dbReference type="RefSeq" id="WP_084182641.1">
    <property type="nucleotide sequence ID" value="NZ_FTOO01000019.1"/>
</dbReference>
<dbReference type="Proteomes" id="UP000186156">
    <property type="component" value="Unassembled WGS sequence"/>
</dbReference>
<gene>
    <name evidence="4" type="ORF">SAMN05421799_1192</name>
</gene>
<evidence type="ECO:0000259" key="3">
    <source>
        <dbReference type="Pfam" id="PF00441"/>
    </source>
</evidence>
<dbReference type="Pfam" id="PF00441">
    <property type="entry name" value="Acyl-CoA_dh_1"/>
    <property type="match status" value="1"/>
</dbReference>
<evidence type="ECO:0000256" key="1">
    <source>
        <dbReference type="ARBA" id="ARBA00022630"/>
    </source>
</evidence>
<dbReference type="GO" id="GO:0070991">
    <property type="term" value="F:medium-chain fatty acyl-CoA dehydrogenase activity"/>
    <property type="evidence" value="ECO:0007669"/>
    <property type="project" value="TreeGrafter"/>
</dbReference>
<protein>
    <recommendedName>
        <fullName evidence="3">Acyl-CoA dehydrogenase/oxidase C-terminal domain-containing protein</fullName>
    </recommendedName>
</protein>
<keyword evidence="2" id="KW-0560">Oxidoreductase</keyword>
<dbReference type="InterPro" id="IPR009075">
    <property type="entry name" value="AcylCo_DH/oxidase_C"/>
</dbReference>
<organism evidence="4 5">
    <name type="scientific">Alicyclobacillus vulcanalis</name>
    <dbReference type="NCBI Taxonomy" id="252246"/>
    <lineage>
        <taxon>Bacteria</taxon>
        <taxon>Bacillati</taxon>
        <taxon>Bacillota</taxon>
        <taxon>Bacilli</taxon>
        <taxon>Bacillales</taxon>
        <taxon>Alicyclobacillaceae</taxon>
        <taxon>Alicyclobacillus</taxon>
    </lineage>
</organism>
<dbReference type="STRING" id="252246.SAMN05421799_1192"/>
<dbReference type="GO" id="GO:0005737">
    <property type="term" value="C:cytoplasm"/>
    <property type="evidence" value="ECO:0007669"/>
    <property type="project" value="TreeGrafter"/>
</dbReference>
<dbReference type="Gene3D" id="1.20.140.10">
    <property type="entry name" value="Butyryl-CoA Dehydrogenase, subunit A, domain 3"/>
    <property type="match status" value="1"/>
</dbReference>
<dbReference type="EMBL" id="FTOO01000019">
    <property type="protein sequence ID" value="SIT14491.1"/>
    <property type="molecule type" value="Genomic_DNA"/>
</dbReference>
<dbReference type="OrthoDB" id="2985879at2"/>
<feature type="domain" description="Acyl-CoA dehydrogenase/oxidase C-terminal" evidence="3">
    <location>
        <begin position="28"/>
        <end position="177"/>
    </location>
</feature>
<evidence type="ECO:0000313" key="5">
    <source>
        <dbReference type="Proteomes" id="UP000186156"/>
    </source>
</evidence>
<dbReference type="CDD" id="cd00567">
    <property type="entry name" value="ACAD"/>
    <property type="match status" value="1"/>
</dbReference>
<proteinExistence type="predicted"/>
<name>A0A1N7PV67_9BACL</name>
<dbReference type="AlphaFoldDB" id="A0A1N7PV67"/>
<evidence type="ECO:0000256" key="2">
    <source>
        <dbReference type="ARBA" id="ARBA00023002"/>
    </source>
</evidence>
<dbReference type="InterPro" id="IPR036250">
    <property type="entry name" value="AcylCo_DH-like_C"/>
</dbReference>
<dbReference type="PANTHER" id="PTHR48083:SF2">
    <property type="entry name" value="MEDIUM-CHAIN SPECIFIC ACYL-COA DEHYDROGENASE, MITOCHONDRIAL"/>
    <property type="match status" value="1"/>
</dbReference>
<reference evidence="5" key="1">
    <citation type="submission" date="2017-01" db="EMBL/GenBank/DDBJ databases">
        <authorList>
            <person name="Varghese N."/>
            <person name="Submissions S."/>
        </authorList>
    </citation>
    <scope>NUCLEOTIDE SEQUENCE [LARGE SCALE GENOMIC DNA]</scope>
    <source>
        <strain evidence="5">DSM 16176</strain>
    </source>
</reference>
<dbReference type="SUPFAM" id="SSF47203">
    <property type="entry name" value="Acyl-CoA dehydrogenase C-terminal domain-like"/>
    <property type="match status" value="1"/>
</dbReference>
<dbReference type="PANTHER" id="PTHR48083">
    <property type="entry name" value="MEDIUM-CHAIN SPECIFIC ACYL-COA DEHYDROGENASE, MITOCHONDRIAL-RELATED"/>
    <property type="match status" value="1"/>
</dbReference>
<keyword evidence="5" id="KW-1185">Reference proteome</keyword>
<dbReference type="GO" id="GO:0051793">
    <property type="term" value="P:medium-chain fatty acid catabolic process"/>
    <property type="evidence" value="ECO:0007669"/>
    <property type="project" value="TreeGrafter"/>
</dbReference>
<evidence type="ECO:0000313" key="4">
    <source>
        <dbReference type="EMBL" id="SIT14491.1"/>
    </source>
</evidence>
<sequence>MGLDGWSFGGMVIRDLKIPRSNVLHGEGKGLDVLKRHFAYWRILISMLCLGSAYQAIEETIAFCKERSIFGGRLSDLQSVGHRLAESVTYIEAAKSLCIKAAKAIDESSNNALKLSSMAKWYSTEVAYKCLHMCVRLQGARGYEFNNSTRRRLLDIEGFLIADGSNDLMKSIIYKELVGKHIYNKTLLR</sequence>